<evidence type="ECO:0000256" key="1">
    <source>
        <dbReference type="SAM" id="Phobius"/>
    </source>
</evidence>
<evidence type="ECO:0000313" key="2">
    <source>
        <dbReference type="EMBL" id="BAG03941.1"/>
    </source>
</evidence>
<dbReference type="EnsemblBacteria" id="BAG03941">
    <property type="protein sequence ID" value="BAG03941"/>
    <property type="gene ID" value="MAE_41190"/>
</dbReference>
<evidence type="ECO:0000313" key="3">
    <source>
        <dbReference type="Proteomes" id="UP000001510"/>
    </source>
</evidence>
<reference evidence="2 3" key="1">
    <citation type="journal article" date="2007" name="DNA Res.">
        <title>Complete genomic structure of the bloom-forming toxic cyanobacterium Microcystis aeruginosa NIES-843.</title>
        <authorList>
            <person name="Kaneko T."/>
            <person name="Nakajima N."/>
            <person name="Okamoto S."/>
            <person name="Suzuki I."/>
            <person name="Tanabe Y."/>
            <person name="Tamaoki M."/>
            <person name="Nakamura Y."/>
            <person name="Kasai F."/>
            <person name="Watanabe A."/>
            <person name="Kawashima K."/>
            <person name="Kishida Y."/>
            <person name="Ono A."/>
            <person name="Shimizu Y."/>
            <person name="Takahashi C."/>
            <person name="Minami C."/>
            <person name="Fujishiro T."/>
            <person name="Kohara M."/>
            <person name="Katoh M."/>
            <person name="Nakazaki N."/>
            <person name="Nakayama S."/>
            <person name="Yamada M."/>
            <person name="Tabata S."/>
            <person name="Watanabe M.M."/>
        </authorList>
    </citation>
    <scope>NUCLEOTIDE SEQUENCE [LARGE SCALE GENOMIC DNA]</scope>
    <source>
        <strain evidence="3">NIES-843 / IAM M-247</strain>
    </source>
</reference>
<dbReference type="AlphaFoldDB" id="B0JR72"/>
<dbReference type="PaxDb" id="449447-MAE_41190"/>
<accession>B0JR72</accession>
<dbReference type="HOGENOM" id="CLU_3119832_0_0_3"/>
<proteinExistence type="predicted"/>
<dbReference type="EMBL" id="AP009552">
    <property type="protein sequence ID" value="BAG03941.1"/>
    <property type="molecule type" value="Genomic_DNA"/>
</dbReference>
<gene>
    <name evidence="2" type="ordered locus">MAE_41190</name>
</gene>
<keyword evidence="1" id="KW-0472">Membrane</keyword>
<keyword evidence="1" id="KW-1133">Transmembrane helix</keyword>
<dbReference type="KEGG" id="mar:MAE_41190"/>
<feature type="transmembrane region" description="Helical" evidence="1">
    <location>
        <begin position="27"/>
        <end position="48"/>
    </location>
</feature>
<keyword evidence="3" id="KW-1185">Reference proteome</keyword>
<sequence>MYLMRLGNAILSNEVFRFIQQTLYREWSSPCLFAVYCLLFTFFFSLGIRL</sequence>
<dbReference type="STRING" id="449447.MAE_41190"/>
<protein>
    <submittedName>
        <fullName evidence="2">Uncharacterized protein</fullName>
    </submittedName>
</protein>
<dbReference type="Proteomes" id="UP000001510">
    <property type="component" value="Chromosome"/>
</dbReference>
<name>B0JR72_MICAN</name>
<organism evidence="2 3">
    <name type="scientific">Microcystis aeruginosa (strain NIES-843 / IAM M-2473)</name>
    <dbReference type="NCBI Taxonomy" id="449447"/>
    <lineage>
        <taxon>Bacteria</taxon>
        <taxon>Bacillati</taxon>
        <taxon>Cyanobacteriota</taxon>
        <taxon>Cyanophyceae</taxon>
        <taxon>Oscillatoriophycideae</taxon>
        <taxon>Chroococcales</taxon>
        <taxon>Microcystaceae</taxon>
        <taxon>Microcystis</taxon>
    </lineage>
</organism>
<keyword evidence="1" id="KW-0812">Transmembrane</keyword>